<gene>
    <name evidence="5" type="ORF">C8D94_103418</name>
</gene>
<evidence type="ECO:0000256" key="3">
    <source>
        <dbReference type="ARBA" id="ARBA00022801"/>
    </source>
</evidence>
<dbReference type="InterPro" id="IPR012548">
    <property type="entry name" value="MATCAP"/>
</dbReference>
<dbReference type="AlphaFoldDB" id="A0A370QB30"/>
<keyword evidence="3" id="KW-0378">Hydrolase</keyword>
<reference evidence="5 6" key="1">
    <citation type="submission" date="2018-07" db="EMBL/GenBank/DDBJ databases">
        <title>Genomic Encyclopedia of Type Strains, Phase IV (KMG-IV): sequencing the most valuable type-strain genomes for metagenomic binning, comparative biology and taxonomic classification.</title>
        <authorList>
            <person name="Goeker M."/>
        </authorList>
    </citation>
    <scope>NUCLEOTIDE SEQUENCE [LARGE SCALE GENOMIC DNA]</scope>
    <source>
        <strain evidence="5 6">DSM 101478</strain>
    </source>
</reference>
<dbReference type="SMART" id="SM01154">
    <property type="entry name" value="DUF1704"/>
    <property type="match status" value="1"/>
</dbReference>
<dbReference type="GO" id="GO:0080164">
    <property type="term" value="P:regulation of nitric oxide metabolic process"/>
    <property type="evidence" value="ECO:0007669"/>
    <property type="project" value="TreeGrafter"/>
</dbReference>
<name>A0A370QB30_9FLAO</name>
<dbReference type="Pfam" id="PF08014">
    <property type="entry name" value="MATCAP"/>
    <property type="match status" value="1"/>
</dbReference>
<dbReference type="EMBL" id="QRAO01000003">
    <property type="protein sequence ID" value="RDK85591.1"/>
    <property type="molecule type" value="Genomic_DNA"/>
</dbReference>
<evidence type="ECO:0000313" key="6">
    <source>
        <dbReference type="Proteomes" id="UP000255317"/>
    </source>
</evidence>
<accession>A0A370QB30</accession>
<evidence type="ECO:0000313" key="5">
    <source>
        <dbReference type="EMBL" id="RDK85591.1"/>
    </source>
</evidence>
<dbReference type="GO" id="GO:0006508">
    <property type="term" value="P:proteolysis"/>
    <property type="evidence" value="ECO:0007669"/>
    <property type="project" value="UniProtKB-KW"/>
</dbReference>
<comment type="caution">
    <text evidence="5">The sequence shown here is derived from an EMBL/GenBank/DDBJ whole genome shotgun (WGS) entry which is preliminary data.</text>
</comment>
<evidence type="ECO:0000256" key="1">
    <source>
        <dbReference type="ARBA" id="ARBA00001947"/>
    </source>
</evidence>
<evidence type="ECO:0000256" key="2">
    <source>
        <dbReference type="ARBA" id="ARBA00022670"/>
    </source>
</evidence>
<keyword evidence="2" id="KW-0645">Protease</keyword>
<proteinExistence type="predicted"/>
<sequence length="607" mass="69512">MIDQDFLRSLNDSLETELPINQALPEGGMLHIDKVLPYICVYRYKKPDLYFSGLLKTQASYIIVKDTVDISGLLELLATSVSKKLNSFLILEMWPVRKDHEAEFEISCPKEKAPATVKALQDGIDEMRLIYPEVSAIVSDTHDRHPDRLEPLLKMDQTKETGSLIIGLAVPTIYQRPEENQVFSIFYRKFATHLSEIIKRAVYEFIRVQTSNPFAHYLMLGKTNLDKITMEADDTLAEISEGMSFLMRTTPVNSSQEWEKFKISNFTKTPSFNYRLVALDPEQQKRKLYDIPLEKVNDPTLAFILRDKRLEIEKQLTMLEERGTDSFRFVGESLYGAIEDEVLRGAQELLKAFPEGDSPLEIERFNCHDFAEHAQKEIDFYQERFPQLELSLEIRNDVAGIMVSETTLLISDQLSMDANRCDALIQHEVATHILTYCNGKSQPIKQMYAGFAGYDQLQEGLAVLAEYLVDGLTINRLRLLAGRVVAAHSLVMGATFIETFKLLKDNHNFPAKTAYYITMRIYRGGGLTKDAVYLAGLMNVLDYLKENGNLETLYAGKFNTNHVPLIEELMHRDVLRKPVLPRFLERDSVQQRLENLRNGIQLTELLN</sequence>
<organism evidence="5 6">
    <name type="scientific">Marinirhabdus gelatinilytica</name>
    <dbReference type="NCBI Taxonomy" id="1703343"/>
    <lineage>
        <taxon>Bacteria</taxon>
        <taxon>Pseudomonadati</taxon>
        <taxon>Bacteroidota</taxon>
        <taxon>Flavobacteriia</taxon>
        <taxon>Flavobacteriales</taxon>
        <taxon>Flavobacteriaceae</taxon>
    </lineage>
</organism>
<dbReference type="GO" id="GO:0008237">
    <property type="term" value="F:metallopeptidase activity"/>
    <property type="evidence" value="ECO:0007669"/>
    <property type="project" value="UniProtKB-KW"/>
</dbReference>
<dbReference type="RefSeq" id="WP_115123996.1">
    <property type="nucleotide sequence ID" value="NZ_QRAO01000003.1"/>
</dbReference>
<evidence type="ECO:0000256" key="4">
    <source>
        <dbReference type="ARBA" id="ARBA00023049"/>
    </source>
</evidence>
<keyword evidence="4" id="KW-0482">Metalloprotease</keyword>
<dbReference type="Proteomes" id="UP000255317">
    <property type="component" value="Unassembled WGS sequence"/>
</dbReference>
<dbReference type="OrthoDB" id="9785840at2"/>
<dbReference type="PANTHER" id="PTHR31817:SF0">
    <property type="entry name" value="CHROMOSOME UNDETERMINED SCAFFOLD_67, WHOLE GENOME SHOTGUN SEQUENCE"/>
    <property type="match status" value="1"/>
</dbReference>
<dbReference type="PANTHER" id="PTHR31817">
    <property type="match status" value="1"/>
</dbReference>
<protein>
    <submittedName>
        <fullName evidence="5">Uncharacterized protein (TIGR02421 family)</fullName>
    </submittedName>
</protein>
<keyword evidence="6" id="KW-1185">Reference proteome</keyword>
<comment type="cofactor">
    <cofactor evidence="1">
        <name>Zn(2+)</name>
        <dbReference type="ChEBI" id="CHEBI:29105"/>
    </cofactor>
</comment>